<dbReference type="InterPro" id="IPR032466">
    <property type="entry name" value="Metal_Hydrolase"/>
</dbReference>
<dbReference type="InterPro" id="IPR051781">
    <property type="entry name" value="Metallo-dep_Hydrolase"/>
</dbReference>
<dbReference type="GO" id="GO:0016810">
    <property type="term" value="F:hydrolase activity, acting on carbon-nitrogen (but not peptide) bonds"/>
    <property type="evidence" value="ECO:0007669"/>
    <property type="project" value="InterPro"/>
</dbReference>
<dbReference type="CDD" id="cd01299">
    <property type="entry name" value="Met_dep_hydrolase_A"/>
    <property type="match status" value="1"/>
</dbReference>
<accession>A0A1Y5TM57</accession>
<dbReference type="Gene3D" id="2.30.40.10">
    <property type="entry name" value="Urease, subunit C, domain 1"/>
    <property type="match status" value="1"/>
</dbReference>
<evidence type="ECO:0000259" key="1">
    <source>
        <dbReference type="Pfam" id="PF01979"/>
    </source>
</evidence>
<protein>
    <recommendedName>
        <fullName evidence="1">Amidohydrolase-related domain-containing protein</fullName>
    </recommendedName>
</protein>
<dbReference type="Pfam" id="PF01979">
    <property type="entry name" value="Amidohydro_1"/>
    <property type="match status" value="1"/>
</dbReference>
<keyword evidence="3" id="KW-1185">Reference proteome</keyword>
<dbReference type="SUPFAM" id="SSF51338">
    <property type="entry name" value="Composite domain of metallo-dependent hydrolases"/>
    <property type="match status" value="1"/>
</dbReference>
<name>A0A1Y5TM57_9PROT</name>
<organism evidence="2 3">
    <name type="scientific">Oceanibacterium hippocampi</name>
    <dbReference type="NCBI Taxonomy" id="745714"/>
    <lineage>
        <taxon>Bacteria</taxon>
        <taxon>Pseudomonadati</taxon>
        <taxon>Pseudomonadota</taxon>
        <taxon>Alphaproteobacteria</taxon>
        <taxon>Sneathiellales</taxon>
        <taxon>Sneathiellaceae</taxon>
        <taxon>Oceanibacterium</taxon>
    </lineage>
</organism>
<dbReference type="InterPro" id="IPR057744">
    <property type="entry name" value="OTAase-like"/>
</dbReference>
<dbReference type="Gene3D" id="3.20.20.140">
    <property type="entry name" value="Metal-dependent hydrolases"/>
    <property type="match status" value="1"/>
</dbReference>
<sequence>MPGMIDAHVHVVGVAKTFSENQNWPMSLITAKAIPILENMLRRGFTTVRDAGGADWGLARAVESGLVTGPRIFFSGKAITQTGGHADMRSLTDSFVGCHCCQLPGSLGRIVDGVPELRRAIRDEFRKGATQIKLFASGGAFSSHDPITNAQFSMEELTAAVEEAFIARTYVMAHAFPDIAIDRAVRAGIRSIEHGCYITPDTARRMADKGAFLVPTLAVFDAYKEEGEAQHYPQGTIDRSTELLDRSRDAIAIGQDAGVPICFGSDVTGPFHGRQSREIFLRSEFMSPSEVLRSATVTNAEMMMLAGDLGVITPGAIADLLVLNTNPLDDISCLYAPGEDGYPRGIDMVMKDGRFIA</sequence>
<dbReference type="PANTHER" id="PTHR43135">
    <property type="entry name" value="ALPHA-D-RIBOSE 1-METHYLPHOSPHONATE 5-TRIPHOSPHATE DIPHOSPHATASE"/>
    <property type="match status" value="1"/>
</dbReference>
<dbReference type="SUPFAM" id="SSF51556">
    <property type="entry name" value="Metallo-dependent hydrolases"/>
    <property type="match status" value="1"/>
</dbReference>
<gene>
    <name evidence="2" type="ORF">OCH7691_03093</name>
</gene>
<dbReference type="AlphaFoldDB" id="A0A1Y5TM57"/>
<dbReference type="PANTHER" id="PTHR43135:SF3">
    <property type="entry name" value="ALPHA-D-RIBOSE 1-METHYLPHOSPHONATE 5-TRIPHOSPHATE DIPHOSPHATASE"/>
    <property type="match status" value="1"/>
</dbReference>
<proteinExistence type="predicted"/>
<dbReference type="EMBL" id="FWFR01000002">
    <property type="protein sequence ID" value="SLN66816.1"/>
    <property type="molecule type" value="Genomic_DNA"/>
</dbReference>
<evidence type="ECO:0000313" key="3">
    <source>
        <dbReference type="Proteomes" id="UP000193200"/>
    </source>
</evidence>
<evidence type="ECO:0000313" key="2">
    <source>
        <dbReference type="EMBL" id="SLN66816.1"/>
    </source>
</evidence>
<reference evidence="2 3" key="1">
    <citation type="submission" date="2017-03" db="EMBL/GenBank/DDBJ databases">
        <authorList>
            <person name="Afonso C.L."/>
            <person name="Miller P.J."/>
            <person name="Scott M.A."/>
            <person name="Spackman E."/>
            <person name="Goraichik I."/>
            <person name="Dimitrov K.M."/>
            <person name="Suarez D.L."/>
            <person name="Swayne D.E."/>
        </authorList>
    </citation>
    <scope>NUCLEOTIDE SEQUENCE [LARGE SCALE GENOMIC DNA]</scope>
    <source>
        <strain evidence="2 3">CECT 7691</strain>
    </source>
</reference>
<dbReference type="Proteomes" id="UP000193200">
    <property type="component" value="Unassembled WGS sequence"/>
</dbReference>
<dbReference type="InterPro" id="IPR006680">
    <property type="entry name" value="Amidohydro-rel"/>
</dbReference>
<dbReference type="InParanoid" id="A0A1Y5TM57"/>
<dbReference type="InterPro" id="IPR011059">
    <property type="entry name" value="Metal-dep_hydrolase_composite"/>
</dbReference>
<feature type="domain" description="Amidohydrolase-related" evidence="1">
    <location>
        <begin position="1"/>
        <end position="354"/>
    </location>
</feature>